<protein>
    <submittedName>
        <fullName evidence="2">Membrane protein containing DUF161</fullName>
    </submittedName>
</protein>
<feature type="transmembrane region" description="Helical" evidence="1">
    <location>
        <begin position="81"/>
        <end position="106"/>
    </location>
</feature>
<evidence type="ECO:0000256" key="1">
    <source>
        <dbReference type="SAM" id="Phobius"/>
    </source>
</evidence>
<organism evidence="2">
    <name type="scientific">human gut metagenome</name>
    <dbReference type="NCBI Taxonomy" id="408170"/>
    <lineage>
        <taxon>unclassified sequences</taxon>
        <taxon>metagenomes</taxon>
        <taxon>organismal metagenomes</taxon>
    </lineage>
</organism>
<comment type="caution">
    <text evidence="2">The sequence shown here is derived from an EMBL/GenBank/DDBJ whole genome shotgun (WGS) entry which is preliminary data.</text>
</comment>
<feature type="transmembrane region" description="Helical" evidence="1">
    <location>
        <begin position="9"/>
        <end position="31"/>
    </location>
</feature>
<dbReference type="Pfam" id="PF19700">
    <property type="entry name" value="DUF6198"/>
    <property type="match status" value="1"/>
</dbReference>
<keyword evidence="1" id="KW-0472">Membrane</keyword>
<dbReference type="PANTHER" id="PTHR40078">
    <property type="entry name" value="INTEGRAL MEMBRANE PROTEIN-RELATED"/>
    <property type="match status" value="1"/>
</dbReference>
<sequence>MNVYLLRRYLLFVVSLFINALGVAFITRALLGTSPITSVTYVLSLFTSLTMGEWTIIVNVGFVFLELFFMTRNDLRTDLRIYLLQIPISFCFGLFIDGAMSLLWWVEPV</sequence>
<dbReference type="InterPro" id="IPR038750">
    <property type="entry name" value="YczE/YyaS-like"/>
</dbReference>
<keyword evidence="1" id="KW-0812">Transmembrane</keyword>
<dbReference type="AlphaFoldDB" id="K1U1D1"/>
<proteinExistence type="predicted"/>
<accession>K1U1D1</accession>
<feature type="transmembrane region" description="Helical" evidence="1">
    <location>
        <begin position="51"/>
        <end position="69"/>
    </location>
</feature>
<dbReference type="EMBL" id="AJWZ01004478">
    <property type="protein sequence ID" value="EKC65331.1"/>
    <property type="molecule type" value="Genomic_DNA"/>
</dbReference>
<dbReference type="PANTHER" id="PTHR40078:SF1">
    <property type="entry name" value="INTEGRAL MEMBRANE PROTEIN"/>
    <property type="match status" value="1"/>
</dbReference>
<keyword evidence="1" id="KW-1133">Transmembrane helix</keyword>
<reference evidence="2" key="1">
    <citation type="journal article" date="2013" name="Environ. Microbiol.">
        <title>Microbiota from the distal guts of lean and obese adolescents exhibit partial functional redundancy besides clear differences in community structure.</title>
        <authorList>
            <person name="Ferrer M."/>
            <person name="Ruiz A."/>
            <person name="Lanza F."/>
            <person name="Haange S.B."/>
            <person name="Oberbach A."/>
            <person name="Till H."/>
            <person name="Bargiela R."/>
            <person name="Campoy C."/>
            <person name="Segura M.T."/>
            <person name="Richter M."/>
            <person name="von Bergen M."/>
            <person name="Seifert J."/>
            <person name="Suarez A."/>
        </authorList>
    </citation>
    <scope>NUCLEOTIDE SEQUENCE</scope>
</reference>
<evidence type="ECO:0000313" key="2">
    <source>
        <dbReference type="EMBL" id="EKC65331.1"/>
    </source>
</evidence>
<name>K1U1D1_9ZZZZ</name>
<gene>
    <name evidence="2" type="ORF">OBE_06500</name>
</gene>
<feature type="non-terminal residue" evidence="2">
    <location>
        <position position="109"/>
    </location>
</feature>